<dbReference type="Proteomes" id="UP000199470">
    <property type="component" value="Unassembled WGS sequence"/>
</dbReference>
<dbReference type="RefSeq" id="WP_093387757.1">
    <property type="nucleotide sequence ID" value="NZ_FOTW01000011.1"/>
</dbReference>
<gene>
    <name evidence="2" type="ORF">SAMN02982985_02399</name>
</gene>
<proteinExistence type="predicted"/>
<sequence length="184" mass="20145">MDVDLAVLTLYPSKKKMLWMMLTSFAFSVGGMFIIQDGDVLGYACFGFFGLCTLVSGLMLMPGANYLTIRPDGFTSCTVFRTIDVNWLDVLEFRVLTVAGTSTVGWIYQPHYQPKARARKLAAAMSGVEESLPANYSVPAQQLVALLDKRRRIALEEGTAVRWAAGGIDLPSRWPAAQAPAKGE</sequence>
<feature type="transmembrane region" description="Helical" evidence="1">
    <location>
        <begin position="17"/>
        <end position="35"/>
    </location>
</feature>
<keyword evidence="1" id="KW-1133">Transmembrane helix</keyword>
<dbReference type="EMBL" id="FOTW01000011">
    <property type="protein sequence ID" value="SFM02662.1"/>
    <property type="molecule type" value="Genomic_DNA"/>
</dbReference>
<protein>
    <recommendedName>
        <fullName evidence="4">PH domain-containing protein</fullName>
    </recommendedName>
</protein>
<evidence type="ECO:0000313" key="3">
    <source>
        <dbReference type="Proteomes" id="UP000199470"/>
    </source>
</evidence>
<accession>A0A1I4MGV7</accession>
<organism evidence="2 3">
    <name type="scientific">Rugamonas rubra</name>
    <dbReference type="NCBI Taxonomy" id="758825"/>
    <lineage>
        <taxon>Bacteria</taxon>
        <taxon>Pseudomonadati</taxon>
        <taxon>Pseudomonadota</taxon>
        <taxon>Betaproteobacteria</taxon>
        <taxon>Burkholderiales</taxon>
        <taxon>Oxalobacteraceae</taxon>
        <taxon>Telluria group</taxon>
        <taxon>Rugamonas</taxon>
    </lineage>
</organism>
<keyword evidence="3" id="KW-1185">Reference proteome</keyword>
<feature type="transmembrane region" description="Helical" evidence="1">
    <location>
        <begin position="41"/>
        <end position="61"/>
    </location>
</feature>
<evidence type="ECO:0000256" key="1">
    <source>
        <dbReference type="SAM" id="Phobius"/>
    </source>
</evidence>
<reference evidence="2 3" key="1">
    <citation type="submission" date="2016-10" db="EMBL/GenBank/DDBJ databases">
        <authorList>
            <person name="de Groot N.N."/>
        </authorList>
    </citation>
    <scope>NUCLEOTIDE SEQUENCE [LARGE SCALE GENOMIC DNA]</scope>
    <source>
        <strain evidence="2 3">ATCC 43154</strain>
    </source>
</reference>
<keyword evidence="1" id="KW-0812">Transmembrane</keyword>
<dbReference type="AlphaFoldDB" id="A0A1I4MGV7"/>
<dbReference type="STRING" id="758825.SAMN02982985_02399"/>
<keyword evidence="1" id="KW-0472">Membrane</keyword>
<dbReference type="OrthoDB" id="4764283at2"/>
<evidence type="ECO:0008006" key="4">
    <source>
        <dbReference type="Google" id="ProtNLM"/>
    </source>
</evidence>
<name>A0A1I4MGV7_9BURK</name>
<evidence type="ECO:0000313" key="2">
    <source>
        <dbReference type="EMBL" id="SFM02662.1"/>
    </source>
</evidence>